<protein>
    <submittedName>
        <fullName evidence="1">Uncharacterized protein</fullName>
    </submittedName>
</protein>
<organism evidence="1 2">
    <name type="scientific">Melastoma candidum</name>
    <dbReference type="NCBI Taxonomy" id="119954"/>
    <lineage>
        <taxon>Eukaryota</taxon>
        <taxon>Viridiplantae</taxon>
        <taxon>Streptophyta</taxon>
        <taxon>Embryophyta</taxon>
        <taxon>Tracheophyta</taxon>
        <taxon>Spermatophyta</taxon>
        <taxon>Magnoliopsida</taxon>
        <taxon>eudicotyledons</taxon>
        <taxon>Gunneridae</taxon>
        <taxon>Pentapetalae</taxon>
        <taxon>rosids</taxon>
        <taxon>malvids</taxon>
        <taxon>Myrtales</taxon>
        <taxon>Melastomataceae</taxon>
        <taxon>Melastomatoideae</taxon>
        <taxon>Melastomateae</taxon>
        <taxon>Melastoma</taxon>
    </lineage>
</organism>
<dbReference type="EMBL" id="CM042883">
    <property type="protein sequence ID" value="KAI4371904.1"/>
    <property type="molecule type" value="Genomic_DNA"/>
</dbReference>
<comment type="caution">
    <text evidence="1">The sequence shown here is derived from an EMBL/GenBank/DDBJ whole genome shotgun (WGS) entry which is preliminary data.</text>
</comment>
<evidence type="ECO:0000313" key="2">
    <source>
        <dbReference type="Proteomes" id="UP001057402"/>
    </source>
</evidence>
<proteinExistence type="predicted"/>
<reference evidence="2" key="1">
    <citation type="journal article" date="2023" name="Front. Plant Sci.">
        <title>Chromosomal-level genome assembly of Melastoma candidum provides insights into trichome evolution.</title>
        <authorList>
            <person name="Zhong Y."/>
            <person name="Wu W."/>
            <person name="Sun C."/>
            <person name="Zou P."/>
            <person name="Liu Y."/>
            <person name="Dai S."/>
            <person name="Zhou R."/>
        </authorList>
    </citation>
    <scope>NUCLEOTIDE SEQUENCE [LARGE SCALE GENOMIC DNA]</scope>
</reference>
<dbReference type="Proteomes" id="UP001057402">
    <property type="component" value="Chromosome 4"/>
</dbReference>
<evidence type="ECO:0000313" key="1">
    <source>
        <dbReference type="EMBL" id="KAI4371904.1"/>
    </source>
</evidence>
<gene>
    <name evidence="1" type="ORF">MLD38_010200</name>
</gene>
<accession>A0ACB9QZ28</accession>
<sequence length="371" mass="40924">MGKDWSCEEWKPFILMLAIDLAFAIVNILLKQMLDGGMNHLVFITYRLVISASFLGPIDYFAERNTRPRLTPRILCYLFFSAILGTALTQYFFLLGIQYTSAYFSCAFINIVPILTFVMALPFGIETLDITHSSGKAKVLGTLICIAGALILTLYKGKPLINGASSRVGAHQASTPGSKPNSTKRIQNWTIGLICLSSGTVLWSLWFLVQSSISRRYPCQYSSTAIMSFFGSIQAGALSFSTSRSLSVWVLHSKTEILTVLFSGMVGSGLCFVGMSWCVKKRGPVFTAAFSPFIQIMAAIFDIPFLHEELRVGSLVGSVLVMIGLYLLLWGKNQEMQRNVARVAQEAVECKNGETKIEVDEEQGSHRVPSS</sequence>
<name>A0ACB9QZ28_9MYRT</name>
<keyword evidence="2" id="KW-1185">Reference proteome</keyword>